<dbReference type="InterPro" id="IPR032696">
    <property type="entry name" value="SQ_cyclase_C"/>
</dbReference>
<feature type="domain" description="Squalene cyclase C-terminal" evidence="4">
    <location>
        <begin position="581"/>
        <end position="887"/>
    </location>
</feature>
<dbReference type="Gene3D" id="1.50.10.20">
    <property type="match status" value="4"/>
</dbReference>
<evidence type="ECO:0000256" key="1">
    <source>
        <dbReference type="ARBA" id="ARBA00009755"/>
    </source>
</evidence>
<sequence>MVCTVVRSFRRRSPAMVYRLNNGGDGLQRWKWVSGDGLWWLQRRYWVSGECSKSPATSPAMVYRLNNGGDGLQWWQWIFGDGLWWLQRRYWVSGECSRSPATSPAMVYRLNNGGDGLQWWQWISGDGLWWLQRRYWVSGECSVSPATSPAKVYRFNRSRSKSILDEKMWRLRVADRGNNPYLYSTNNFVGRQTWEFDPEYGTPEDRDEVEKSRLQFWNHRHQVKASSDVLWRMQFLREKQFKQTIAQVKIEDGEEISYEKVTTTLRRSVSLFAALQAEDGHWPAENAGPMYFIQPLVIGLYITGHLNSIFPQEHRKEILRYLYCHQNKDGGWGFHIEGDSTMFGTTLSYICMRLLGEGADGGLNGACTKARKWILDHGGVTRIPSWGKTWLSVLGVCEWAGNNPMPPEFWILPSSLPMHPAKMWCYCRLVYMPMSYLYGRRFVGPITPLVLELRDELYPQPYDQIKWKSIRHLCAKEDLHYPHPLLQDIIWDSLYIFTEPLLTRWPFNKLREKALKTTMNHIHYEDENSRYITIGAVEKALCMLACWVEDPNGVCFKKHLARTLDYIWLAEDGMKMQTFGSQAWDAGLTIQALLATDLTHEVGPTLKKGHDFIKASQVKDNPAGDFKSMYRHISEGSWTFSDQDHGWQASDTTAEGLKCCLLLSMMASEIVGKMLEPKQLNKAVNILLSLQSKNGGIPAWEPARSSKWLEILNPTEFFVDIVIEHEYTECTSSVIQALVLFKKLYPQHKSKEVEHLLTGAGEYLEKMQMYGNWGICFIYATWFALGGLEAIGMTYENCQAIRKAVKFLLKTQLEDGGWGESYRSCTEKKYVPLEGGRSNLIHTSWAMMGLIDTKQAERDPTPLHRAAKLLINSQMKNGDFPNRLRIANGGNNPYLYSTNNFIGRQTWEFDQEYGTPEERDEVEKARLHFWNHRQQVKASSDVLWRMQILREKQFKQRIAQAEDGHWPAENAGPMYFIQPLVISLYITGHLNSMFPQEHRKEILRYLYCHQNQDGGWGFHIEGPSTMFGTTLSYICMRLLGEGPDGGLNGACTKARKWILDHGGATGIPSWGKTWLSVLGVCEWAGNNPMPPEFWLLPSSLPMHPAKMWCFCRLVYMPMSYLYGRRFVGPITPLVLQLRNELYPQPYDQIKWKSIRHLCAKEDLYHTHPLLQDLIWDSLYIFTEPLLTRWPFNKLREKALKTTMNHIHYEDENSRYITIGAVEKALCMLACWAEDPNGVCFKKHLARIPDYIWLAEDGMKMQFMGVVTNQTTGSQAWDACFAIEALLATDLTHEIGPTLKKGHDFIKASQVKDNPCGDFKSMYRHISEGSWTFSDQDHGWQVSDCTAHGLKCCLLFSMMPPEIVGKKMEPKHLNNAVNILLSLQSKNGGLSAWEPTRSSKWLEILNPTEFFVDIVIEHEYNECTSSVIQALVLFKKLYPEHRSKEIESLLTGAGEYLEKMQMYGNWGICFIYATWFALGGLEAIEKTYENCQAIRKAVKFLLRTQLEDGGWGESCRSCTEKKYVPLEGGRSNLIHTSWAMMGLIHTQQEKRDPTPLHRAAKLLINSQMKNGDFPNRKHLEFSRKTVSCTMHYTGIYSQYGH</sequence>
<dbReference type="GO" id="GO:0016104">
    <property type="term" value="P:triterpenoid biosynthetic process"/>
    <property type="evidence" value="ECO:0007669"/>
    <property type="project" value="InterPro"/>
</dbReference>
<evidence type="ECO:0000256" key="3">
    <source>
        <dbReference type="ARBA" id="ARBA00023235"/>
    </source>
</evidence>
<feature type="domain" description="Squalene cyclase C-terminal" evidence="4">
    <location>
        <begin position="1273"/>
        <end position="1577"/>
    </location>
</feature>
<evidence type="ECO:0000259" key="5">
    <source>
        <dbReference type="Pfam" id="PF13249"/>
    </source>
</evidence>
<dbReference type="CDD" id="cd02892">
    <property type="entry name" value="SQCY_1"/>
    <property type="match status" value="2"/>
</dbReference>
<keyword evidence="7" id="KW-1185">Reference proteome</keyword>
<feature type="domain" description="Squalene cyclase N-terminal" evidence="5">
    <location>
        <begin position="960"/>
        <end position="1250"/>
    </location>
</feature>
<evidence type="ECO:0000256" key="2">
    <source>
        <dbReference type="ARBA" id="ARBA00022737"/>
    </source>
</evidence>
<evidence type="ECO:0000259" key="4">
    <source>
        <dbReference type="Pfam" id="PF13243"/>
    </source>
</evidence>
<dbReference type="FunFam" id="1.50.10.20:FF:000011">
    <property type="entry name" value="Terpene cyclase/mutase family member"/>
    <property type="match status" value="2"/>
</dbReference>
<dbReference type="SFLD" id="SFLDG01016">
    <property type="entry name" value="Prenyltransferase_Like_2"/>
    <property type="match status" value="2"/>
</dbReference>
<dbReference type="Proteomes" id="UP001172457">
    <property type="component" value="Chromosome 5"/>
</dbReference>
<dbReference type="NCBIfam" id="TIGR01787">
    <property type="entry name" value="squalene_cyclas"/>
    <property type="match status" value="2"/>
</dbReference>
<name>A0AA38T864_9ASTR</name>
<dbReference type="InterPro" id="IPR032697">
    <property type="entry name" value="SQ_cyclase_N"/>
</dbReference>
<feature type="domain" description="Squalene cyclase N-terminal" evidence="5">
    <location>
        <begin position="266"/>
        <end position="528"/>
    </location>
</feature>
<reference evidence="6" key="1">
    <citation type="submission" date="2023-03" db="EMBL/GenBank/DDBJ databases">
        <title>Chromosome-scale reference genome and RAD-based genetic map of yellow starthistle (Centaurea solstitialis) reveal putative structural variation and QTLs associated with invader traits.</title>
        <authorList>
            <person name="Reatini B."/>
            <person name="Cang F.A."/>
            <person name="Jiang Q."/>
            <person name="Mckibben M.T.W."/>
            <person name="Barker M.S."/>
            <person name="Rieseberg L.H."/>
            <person name="Dlugosch K.M."/>
        </authorList>
    </citation>
    <scope>NUCLEOTIDE SEQUENCE</scope>
    <source>
        <strain evidence="6">CAN-66</strain>
        <tissue evidence="6">Leaf</tissue>
    </source>
</reference>
<dbReference type="FunFam" id="1.50.10.20:FF:000064">
    <property type="entry name" value="Uncharacterized protein"/>
    <property type="match status" value="2"/>
</dbReference>
<proteinExistence type="inferred from homology"/>
<dbReference type="PANTHER" id="PTHR11764">
    <property type="entry name" value="TERPENE CYCLASE/MUTASE FAMILY MEMBER"/>
    <property type="match status" value="1"/>
</dbReference>
<evidence type="ECO:0000313" key="6">
    <source>
        <dbReference type="EMBL" id="KAJ9549895.1"/>
    </source>
</evidence>
<accession>A0AA38T864</accession>
<gene>
    <name evidence="6" type="ORF">OSB04_022438</name>
</gene>
<dbReference type="InterPro" id="IPR018333">
    <property type="entry name" value="Squalene_cyclase"/>
</dbReference>
<evidence type="ECO:0000313" key="7">
    <source>
        <dbReference type="Proteomes" id="UP001172457"/>
    </source>
</evidence>
<keyword evidence="2" id="KW-0677">Repeat</keyword>
<dbReference type="Pfam" id="PF13249">
    <property type="entry name" value="SQHop_cyclase_N"/>
    <property type="match status" value="2"/>
</dbReference>
<evidence type="ECO:0008006" key="8">
    <source>
        <dbReference type="Google" id="ProtNLM"/>
    </source>
</evidence>
<protein>
    <recommendedName>
        <fullName evidence="8">Terpene cyclase/mutase family member</fullName>
    </recommendedName>
</protein>
<dbReference type="GO" id="GO:0005811">
    <property type="term" value="C:lipid droplet"/>
    <property type="evidence" value="ECO:0007669"/>
    <property type="project" value="InterPro"/>
</dbReference>
<organism evidence="6 7">
    <name type="scientific">Centaurea solstitialis</name>
    <name type="common">yellow star-thistle</name>
    <dbReference type="NCBI Taxonomy" id="347529"/>
    <lineage>
        <taxon>Eukaryota</taxon>
        <taxon>Viridiplantae</taxon>
        <taxon>Streptophyta</taxon>
        <taxon>Embryophyta</taxon>
        <taxon>Tracheophyta</taxon>
        <taxon>Spermatophyta</taxon>
        <taxon>Magnoliopsida</taxon>
        <taxon>eudicotyledons</taxon>
        <taxon>Gunneridae</taxon>
        <taxon>Pentapetalae</taxon>
        <taxon>asterids</taxon>
        <taxon>campanulids</taxon>
        <taxon>Asterales</taxon>
        <taxon>Asteraceae</taxon>
        <taxon>Carduoideae</taxon>
        <taxon>Cardueae</taxon>
        <taxon>Centaureinae</taxon>
        <taxon>Centaurea</taxon>
    </lineage>
</organism>
<dbReference type="PANTHER" id="PTHR11764:SF58">
    <property type="entry name" value="BETA-AMYRIN SYNTHASE-RELATED"/>
    <property type="match status" value="1"/>
</dbReference>
<comment type="caution">
    <text evidence="6">The sequence shown here is derived from an EMBL/GenBank/DDBJ whole genome shotgun (WGS) entry which is preliminary data.</text>
</comment>
<dbReference type="Pfam" id="PF13243">
    <property type="entry name" value="SQHop_cyclase_C"/>
    <property type="match status" value="2"/>
</dbReference>
<keyword evidence="3" id="KW-0413">Isomerase</keyword>
<dbReference type="EMBL" id="JARYMX010000005">
    <property type="protein sequence ID" value="KAJ9549895.1"/>
    <property type="molecule type" value="Genomic_DNA"/>
</dbReference>
<dbReference type="SUPFAM" id="SSF48239">
    <property type="entry name" value="Terpenoid cyclases/Protein prenyltransferases"/>
    <property type="match status" value="4"/>
</dbReference>
<comment type="similarity">
    <text evidence="1">Belongs to the terpene cyclase/mutase family.</text>
</comment>
<dbReference type="InterPro" id="IPR008930">
    <property type="entry name" value="Terpenoid_cyclase/PrenylTrfase"/>
</dbReference>
<dbReference type="GO" id="GO:0042300">
    <property type="term" value="F:beta-amyrin synthase activity"/>
    <property type="evidence" value="ECO:0007669"/>
    <property type="project" value="TreeGrafter"/>
</dbReference>